<dbReference type="OrthoDB" id="7048166at2759"/>
<name>A0A8J9V8P9_9NEOP</name>
<keyword evidence="1" id="KW-0479">Metal-binding</keyword>
<gene>
    <name evidence="5" type="ORF">BINO364_LOCUS4575</name>
</gene>
<dbReference type="Proteomes" id="UP000838878">
    <property type="component" value="Chromosome 12"/>
</dbReference>
<proteinExistence type="predicted"/>
<sequence>MKYACCKSTAGGATEGVTCIKCGLKYHYNCVNPSGTNNKLNQDKSKWICPECKSSMPRQVNQDNTPVRGGTSNTKYNYSENVNLQRGGSTSAGVSPCQSVESEASFLEQVRLIVSSEISTLRTELISSLAPLQCDLKSLREEVCSFKDSLDFFNNKFEEFTTRITNCESKIKYMSERCLELNSLKSKVEAIEIENNNREQWSRRSNVEVYGIPEKKNENLVTILQDIADKADLNLDMKTDIDLVTRVASKDKDVKRVKPIIVKFLCRWKKDDFLSRVRKLKLKCNDIGFSSNNKYIYFNDHLTSSNKSLLQLVKKTAKEKSYKYVWVKNCSIMVRRSDTSPVLHIANFCDLKKIA</sequence>
<dbReference type="PANTHER" id="PTHR11505">
    <property type="entry name" value="L1 TRANSPOSABLE ELEMENT-RELATED"/>
    <property type="match status" value="1"/>
</dbReference>
<dbReference type="GO" id="GO:0008270">
    <property type="term" value="F:zinc ion binding"/>
    <property type="evidence" value="ECO:0007669"/>
    <property type="project" value="UniProtKB-KW"/>
</dbReference>
<organism evidence="5 6">
    <name type="scientific">Brenthis ino</name>
    <name type="common">lesser marbled fritillary</name>
    <dbReference type="NCBI Taxonomy" id="405034"/>
    <lineage>
        <taxon>Eukaryota</taxon>
        <taxon>Metazoa</taxon>
        <taxon>Ecdysozoa</taxon>
        <taxon>Arthropoda</taxon>
        <taxon>Hexapoda</taxon>
        <taxon>Insecta</taxon>
        <taxon>Pterygota</taxon>
        <taxon>Neoptera</taxon>
        <taxon>Endopterygota</taxon>
        <taxon>Lepidoptera</taxon>
        <taxon>Glossata</taxon>
        <taxon>Ditrysia</taxon>
        <taxon>Papilionoidea</taxon>
        <taxon>Nymphalidae</taxon>
        <taxon>Heliconiinae</taxon>
        <taxon>Argynnini</taxon>
        <taxon>Brenthis</taxon>
    </lineage>
</organism>
<dbReference type="InterPro" id="IPR004244">
    <property type="entry name" value="Transposase_22"/>
</dbReference>
<evidence type="ECO:0000256" key="2">
    <source>
        <dbReference type="ARBA" id="ARBA00022771"/>
    </source>
</evidence>
<dbReference type="Pfam" id="PF00628">
    <property type="entry name" value="PHD"/>
    <property type="match status" value="1"/>
</dbReference>
<reference evidence="5" key="1">
    <citation type="submission" date="2021-12" db="EMBL/GenBank/DDBJ databases">
        <authorList>
            <person name="Martin H S."/>
        </authorList>
    </citation>
    <scope>NUCLEOTIDE SEQUENCE</scope>
</reference>
<dbReference type="SMART" id="SM00249">
    <property type="entry name" value="PHD"/>
    <property type="match status" value="1"/>
</dbReference>
<dbReference type="Pfam" id="PF03258">
    <property type="entry name" value="Baculo_FP"/>
    <property type="match status" value="1"/>
</dbReference>
<feature type="domain" description="Zinc finger PHD-type" evidence="4">
    <location>
        <begin position="5"/>
        <end position="53"/>
    </location>
</feature>
<keyword evidence="3" id="KW-0862">Zinc</keyword>
<dbReference type="EMBL" id="OV170232">
    <property type="protein sequence ID" value="CAH0718033.1"/>
    <property type="molecule type" value="Genomic_DNA"/>
</dbReference>
<protein>
    <recommendedName>
        <fullName evidence="4">Zinc finger PHD-type domain-containing protein</fullName>
    </recommendedName>
</protein>
<evidence type="ECO:0000259" key="4">
    <source>
        <dbReference type="SMART" id="SM00249"/>
    </source>
</evidence>
<dbReference type="Gene3D" id="3.30.70.1820">
    <property type="entry name" value="L1 transposable element, RRM domain"/>
    <property type="match status" value="1"/>
</dbReference>
<dbReference type="CDD" id="cd15489">
    <property type="entry name" value="PHD_SF"/>
    <property type="match status" value="1"/>
</dbReference>
<keyword evidence="2" id="KW-0863">Zinc-finger</keyword>
<dbReference type="InterPro" id="IPR004941">
    <property type="entry name" value="FP_N"/>
</dbReference>
<dbReference type="InterPro" id="IPR057251">
    <property type="entry name" value="FP_C"/>
</dbReference>
<dbReference type="InterPro" id="IPR011011">
    <property type="entry name" value="Znf_FYVE_PHD"/>
</dbReference>
<dbReference type="InterPro" id="IPR013083">
    <property type="entry name" value="Znf_RING/FYVE/PHD"/>
</dbReference>
<evidence type="ECO:0000256" key="1">
    <source>
        <dbReference type="ARBA" id="ARBA00022723"/>
    </source>
</evidence>
<keyword evidence="6" id="KW-1185">Reference proteome</keyword>
<evidence type="ECO:0000256" key="3">
    <source>
        <dbReference type="ARBA" id="ARBA00022833"/>
    </source>
</evidence>
<feature type="non-terminal residue" evidence="5">
    <location>
        <position position="355"/>
    </location>
</feature>
<dbReference type="InterPro" id="IPR019787">
    <property type="entry name" value="Znf_PHD-finger"/>
</dbReference>
<dbReference type="SUPFAM" id="SSF57903">
    <property type="entry name" value="FYVE/PHD zinc finger"/>
    <property type="match status" value="1"/>
</dbReference>
<accession>A0A8J9V8P9</accession>
<evidence type="ECO:0000313" key="6">
    <source>
        <dbReference type="Proteomes" id="UP000838878"/>
    </source>
</evidence>
<dbReference type="Pfam" id="PF25298">
    <property type="entry name" value="Baculo_FP_2nd"/>
    <property type="match status" value="1"/>
</dbReference>
<dbReference type="AlphaFoldDB" id="A0A8J9V8P9"/>
<dbReference type="Gene3D" id="3.30.40.10">
    <property type="entry name" value="Zinc/RING finger domain, C3HC4 (zinc finger)"/>
    <property type="match status" value="1"/>
</dbReference>
<dbReference type="InterPro" id="IPR001965">
    <property type="entry name" value="Znf_PHD"/>
</dbReference>
<evidence type="ECO:0000313" key="5">
    <source>
        <dbReference type="EMBL" id="CAH0718033.1"/>
    </source>
</evidence>